<keyword evidence="2" id="KW-0812">Transmembrane</keyword>
<protein>
    <submittedName>
        <fullName evidence="3">Uncharacterized protein</fullName>
    </submittedName>
</protein>
<feature type="transmembrane region" description="Helical" evidence="2">
    <location>
        <begin position="7"/>
        <end position="24"/>
    </location>
</feature>
<accession>A0ABQ3IN61</accession>
<proteinExistence type="predicted"/>
<evidence type="ECO:0000256" key="1">
    <source>
        <dbReference type="SAM" id="MobiDB-lite"/>
    </source>
</evidence>
<comment type="caution">
    <text evidence="3">The sequence shown here is derived from an EMBL/GenBank/DDBJ whole genome shotgun (WGS) entry which is preliminary data.</text>
</comment>
<dbReference type="RefSeq" id="WP_191284963.1">
    <property type="nucleotide sequence ID" value="NZ_BNCH01000001.1"/>
</dbReference>
<keyword evidence="4" id="KW-1185">Reference proteome</keyword>
<dbReference type="Proteomes" id="UP000609802">
    <property type="component" value="Unassembled WGS sequence"/>
</dbReference>
<evidence type="ECO:0000256" key="2">
    <source>
        <dbReference type="SAM" id="Phobius"/>
    </source>
</evidence>
<feature type="compositionally biased region" description="Acidic residues" evidence="1">
    <location>
        <begin position="58"/>
        <end position="70"/>
    </location>
</feature>
<dbReference type="EMBL" id="BNCH01000001">
    <property type="protein sequence ID" value="GHE88509.1"/>
    <property type="molecule type" value="Genomic_DNA"/>
</dbReference>
<sequence>MRGLKEAAIKAAIVLTPSYTAAYLTEQMVYVVPTLAAAGFFASSIVVDDRPTTRQVDEDGEGGEEGDSLEADFIPSDGDGI</sequence>
<gene>
    <name evidence="3" type="ORF">GCM10016455_05800</name>
</gene>
<name>A0ABQ3IN61_9RHOB</name>
<keyword evidence="2" id="KW-0472">Membrane</keyword>
<feature type="region of interest" description="Disordered" evidence="1">
    <location>
        <begin position="52"/>
        <end position="81"/>
    </location>
</feature>
<feature type="transmembrane region" description="Helical" evidence="2">
    <location>
        <begin position="30"/>
        <end position="47"/>
    </location>
</feature>
<keyword evidence="2" id="KW-1133">Transmembrane helix</keyword>
<organism evidence="3 4">
    <name type="scientific">Aliiroseovarius zhejiangensis</name>
    <dbReference type="NCBI Taxonomy" id="1632025"/>
    <lineage>
        <taxon>Bacteria</taxon>
        <taxon>Pseudomonadati</taxon>
        <taxon>Pseudomonadota</taxon>
        <taxon>Alphaproteobacteria</taxon>
        <taxon>Rhodobacterales</taxon>
        <taxon>Paracoccaceae</taxon>
        <taxon>Aliiroseovarius</taxon>
    </lineage>
</organism>
<reference evidence="4" key="1">
    <citation type="journal article" date="2019" name="Int. J. Syst. Evol. Microbiol.">
        <title>The Global Catalogue of Microorganisms (GCM) 10K type strain sequencing project: providing services to taxonomists for standard genome sequencing and annotation.</title>
        <authorList>
            <consortium name="The Broad Institute Genomics Platform"/>
            <consortium name="The Broad Institute Genome Sequencing Center for Infectious Disease"/>
            <person name="Wu L."/>
            <person name="Ma J."/>
        </authorList>
    </citation>
    <scope>NUCLEOTIDE SEQUENCE [LARGE SCALE GENOMIC DNA]</scope>
    <source>
        <strain evidence="4">KCTC 42443</strain>
    </source>
</reference>
<evidence type="ECO:0000313" key="3">
    <source>
        <dbReference type="EMBL" id="GHE88509.1"/>
    </source>
</evidence>
<evidence type="ECO:0000313" key="4">
    <source>
        <dbReference type="Proteomes" id="UP000609802"/>
    </source>
</evidence>